<dbReference type="Proteomes" id="UP000235728">
    <property type="component" value="Unassembled WGS sequence"/>
</dbReference>
<name>A0A2N6NLB7_BEABA</name>
<reference evidence="1 2" key="1">
    <citation type="journal article" date="2016" name="Appl. Microbiol. Biotechnol.">
        <title>Characterization of T-DNA insertion mutants with decreased virulence in the entomopathogenic fungus Beauveria bassiana JEF-007.</title>
        <authorList>
            <person name="Kim S."/>
            <person name="Lee S.J."/>
            <person name="Nai Y.S."/>
            <person name="Yu J.S."/>
            <person name="Lee M.R."/>
            <person name="Yang Y.T."/>
            <person name="Kim J.S."/>
        </authorList>
    </citation>
    <scope>NUCLEOTIDE SEQUENCE [LARGE SCALE GENOMIC DNA]</scope>
    <source>
        <strain evidence="1 2">JEF-007</strain>
    </source>
</reference>
<proteinExistence type="predicted"/>
<evidence type="ECO:0000313" key="1">
    <source>
        <dbReference type="EMBL" id="PMB68070.1"/>
    </source>
</evidence>
<sequence length="61" mass="6971">MRNDNYYGDLGQVVSSSAEIQGSPPWSVRSQSRQAPKMTYITHECYTQRERLVHNVSAPEN</sequence>
<organism evidence="1 2">
    <name type="scientific">Beauveria bassiana</name>
    <name type="common">White muscardine disease fungus</name>
    <name type="synonym">Tritirachium shiotae</name>
    <dbReference type="NCBI Taxonomy" id="176275"/>
    <lineage>
        <taxon>Eukaryota</taxon>
        <taxon>Fungi</taxon>
        <taxon>Dikarya</taxon>
        <taxon>Ascomycota</taxon>
        <taxon>Pezizomycotina</taxon>
        <taxon>Sordariomycetes</taxon>
        <taxon>Hypocreomycetidae</taxon>
        <taxon>Hypocreales</taxon>
        <taxon>Cordycipitaceae</taxon>
        <taxon>Beauveria</taxon>
    </lineage>
</organism>
<evidence type="ECO:0000313" key="2">
    <source>
        <dbReference type="Proteomes" id="UP000235728"/>
    </source>
</evidence>
<accession>A0A2N6NLB7</accession>
<protein>
    <submittedName>
        <fullName evidence="1">Uncharacterized protein</fullName>
    </submittedName>
</protein>
<comment type="caution">
    <text evidence="1">The sequence shown here is derived from an EMBL/GenBank/DDBJ whole genome shotgun (WGS) entry which is preliminary data.</text>
</comment>
<gene>
    <name evidence="1" type="ORF">BM221_006246</name>
</gene>
<dbReference type="EMBL" id="MRVG01000006">
    <property type="protein sequence ID" value="PMB68070.1"/>
    <property type="molecule type" value="Genomic_DNA"/>
</dbReference>
<dbReference type="AlphaFoldDB" id="A0A2N6NLB7"/>